<accession>A0A6J4KAX1</accession>
<dbReference type="AlphaFoldDB" id="A0A6J4KAX1"/>
<gene>
    <name evidence="1" type="ORF">AVDCRST_MAG84-80</name>
</gene>
<sequence length="50" mass="5937">MRATAEARFGDSAICLSYKQTLYYIMVGWFWQGKSRLEIFFEVAVQWQLP</sequence>
<name>A0A6J4KAX1_9CYAN</name>
<reference evidence="1" key="1">
    <citation type="submission" date="2020-02" db="EMBL/GenBank/DDBJ databases">
        <authorList>
            <person name="Meier V. D."/>
        </authorList>
    </citation>
    <scope>NUCLEOTIDE SEQUENCE</scope>
    <source>
        <strain evidence="1">AVDCRST_MAG84</strain>
    </source>
</reference>
<protein>
    <submittedName>
        <fullName evidence="1">Uncharacterized protein</fullName>
    </submittedName>
</protein>
<evidence type="ECO:0000313" key="1">
    <source>
        <dbReference type="EMBL" id="CAA9300757.1"/>
    </source>
</evidence>
<organism evidence="1">
    <name type="scientific">uncultured Microcoleus sp</name>
    <dbReference type="NCBI Taxonomy" id="259945"/>
    <lineage>
        <taxon>Bacteria</taxon>
        <taxon>Bacillati</taxon>
        <taxon>Cyanobacteriota</taxon>
        <taxon>Cyanophyceae</taxon>
        <taxon>Oscillatoriophycideae</taxon>
        <taxon>Oscillatoriales</taxon>
        <taxon>Microcoleaceae</taxon>
        <taxon>Microcoleus</taxon>
        <taxon>environmental samples</taxon>
    </lineage>
</organism>
<proteinExistence type="predicted"/>
<dbReference type="EMBL" id="CADCTZ010000013">
    <property type="protein sequence ID" value="CAA9300757.1"/>
    <property type="molecule type" value="Genomic_DNA"/>
</dbReference>